<reference evidence="2" key="1">
    <citation type="submission" date="2020-04" db="EMBL/GenBank/DDBJ databases">
        <authorList>
            <person name="Chiriac C."/>
            <person name="Salcher M."/>
            <person name="Ghai R."/>
            <person name="Kavagutti S V."/>
        </authorList>
    </citation>
    <scope>NUCLEOTIDE SEQUENCE</scope>
</reference>
<accession>A0A6J5NNB5</accession>
<feature type="compositionally biased region" description="Basic and acidic residues" evidence="1">
    <location>
        <begin position="16"/>
        <end position="26"/>
    </location>
</feature>
<name>A0A6J5NNB5_9CAUD</name>
<sequence length="333" mass="35230">MQELNGRTPVSTAKSATEKKLAKDPVKAIGRHLQSVKANDPRVSMGIDLATTAMAGSKNKFVKGVGRTGQEFGNYYDPSLNIARSMRKDYPGGSGERANAVGSEMTFMAGNFAKDMLMEYMLGKLAKNPALKKGAESASGVVNILTDPIMQQGLMELAKALSKPDSEGKSLFQKIPGFASLLDSVSNNTNIGATSLLNDKLKGFTNAAETGDYYLTDPELTVQATRLLNKKNAPPITVKENGGITVNKTAPMTRGQRRAAGVVDVANKTHGATIDAINSPWGQLYFDVVSGLMDPASGFKNAAITKGNQGVTAMPKRVGSDTRGTGGRSLPLK</sequence>
<evidence type="ECO:0000313" key="2">
    <source>
        <dbReference type="EMBL" id="CAB4158901.1"/>
    </source>
</evidence>
<protein>
    <submittedName>
        <fullName evidence="2">Uncharacterized protein</fullName>
    </submittedName>
</protein>
<dbReference type="EMBL" id="LR796675">
    <property type="protein sequence ID" value="CAB4158901.1"/>
    <property type="molecule type" value="Genomic_DNA"/>
</dbReference>
<organism evidence="2">
    <name type="scientific">uncultured Caudovirales phage</name>
    <dbReference type="NCBI Taxonomy" id="2100421"/>
    <lineage>
        <taxon>Viruses</taxon>
        <taxon>Duplodnaviria</taxon>
        <taxon>Heunggongvirae</taxon>
        <taxon>Uroviricota</taxon>
        <taxon>Caudoviricetes</taxon>
        <taxon>Peduoviridae</taxon>
        <taxon>Maltschvirus</taxon>
        <taxon>Maltschvirus maltsch</taxon>
    </lineage>
</organism>
<gene>
    <name evidence="2" type="ORF">UFOVP704_33</name>
</gene>
<proteinExistence type="predicted"/>
<feature type="region of interest" description="Disordered" evidence="1">
    <location>
        <begin position="1"/>
        <end position="34"/>
    </location>
</feature>
<feature type="region of interest" description="Disordered" evidence="1">
    <location>
        <begin position="310"/>
        <end position="333"/>
    </location>
</feature>
<evidence type="ECO:0000256" key="1">
    <source>
        <dbReference type="SAM" id="MobiDB-lite"/>
    </source>
</evidence>